<dbReference type="AlphaFoldDB" id="A0A7J8H1M3"/>
<organism evidence="1 2">
    <name type="scientific">Rousettus aegyptiacus</name>
    <name type="common">Egyptian fruit bat</name>
    <name type="synonym">Pteropus aegyptiacus</name>
    <dbReference type="NCBI Taxonomy" id="9407"/>
    <lineage>
        <taxon>Eukaryota</taxon>
        <taxon>Metazoa</taxon>
        <taxon>Chordata</taxon>
        <taxon>Craniata</taxon>
        <taxon>Vertebrata</taxon>
        <taxon>Euteleostomi</taxon>
        <taxon>Mammalia</taxon>
        <taxon>Eutheria</taxon>
        <taxon>Laurasiatheria</taxon>
        <taxon>Chiroptera</taxon>
        <taxon>Yinpterochiroptera</taxon>
        <taxon>Pteropodoidea</taxon>
        <taxon>Pteropodidae</taxon>
        <taxon>Rousettinae</taxon>
        <taxon>Rousettus</taxon>
    </lineage>
</organism>
<keyword evidence="2" id="KW-1185">Reference proteome</keyword>
<comment type="caution">
    <text evidence="1">The sequence shown here is derived from an EMBL/GenBank/DDBJ whole genome shotgun (WGS) entry which is preliminary data.</text>
</comment>
<accession>A0A7J8H1M3</accession>
<proteinExistence type="predicted"/>
<name>A0A7J8H1M3_ROUAE</name>
<evidence type="ECO:0000313" key="1">
    <source>
        <dbReference type="EMBL" id="KAF6465729.1"/>
    </source>
</evidence>
<dbReference type="EMBL" id="JACASE010000005">
    <property type="protein sequence ID" value="KAF6465729.1"/>
    <property type="molecule type" value="Genomic_DNA"/>
</dbReference>
<gene>
    <name evidence="1" type="ORF">HJG63_011152</name>
</gene>
<protein>
    <submittedName>
        <fullName evidence="1">Uncharacterized protein</fullName>
    </submittedName>
</protein>
<evidence type="ECO:0000313" key="2">
    <source>
        <dbReference type="Proteomes" id="UP000593571"/>
    </source>
</evidence>
<reference evidence="1 2" key="1">
    <citation type="journal article" date="2020" name="Nature">
        <title>Six reference-quality genomes reveal evolution of bat adaptations.</title>
        <authorList>
            <person name="Jebb D."/>
            <person name="Huang Z."/>
            <person name="Pippel M."/>
            <person name="Hughes G.M."/>
            <person name="Lavrichenko K."/>
            <person name="Devanna P."/>
            <person name="Winkler S."/>
            <person name="Jermiin L.S."/>
            <person name="Skirmuntt E.C."/>
            <person name="Katzourakis A."/>
            <person name="Burkitt-Gray L."/>
            <person name="Ray D.A."/>
            <person name="Sullivan K.A.M."/>
            <person name="Roscito J.G."/>
            <person name="Kirilenko B.M."/>
            <person name="Davalos L.M."/>
            <person name="Corthals A.P."/>
            <person name="Power M.L."/>
            <person name="Jones G."/>
            <person name="Ransome R.D."/>
            <person name="Dechmann D.K.N."/>
            <person name="Locatelli A.G."/>
            <person name="Puechmaille S.J."/>
            <person name="Fedrigo O."/>
            <person name="Jarvis E.D."/>
            <person name="Hiller M."/>
            <person name="Vernes S.C."/>
            <person name="Myers E.W."/>
            <person name="Teeling E.C."/>
        </authorList>
    </citation>
    <scope>NUCLEOTIDE SEQUENCE [LARGE SCALE GENOMIC DNA]</scope>
    <source>
        <strain evidence="1">MRouAeg1</strain>
        <tissue evidence="1">Muscle</tissue>
    </source>
</reference>
<sequence length="193" mass="20669">MNHAVSCWVARGSAFTHSIRFCCQNKPRSLLPQPLPLLRPLPGAPAPSRAPLHASRELASSSATPWRTFLDLTAYGSSVQGAAGPAQPEVGEHLSASLNLPPATSTRRKLGRRLGPTRRTSCLRLTCPRLPTTLSTPEASSLLSQTFPTRLPTFEALPNSKGGARGPRYGELRTRPCWLSSARSSGVGIVLLI</sequence>
<dbReference type="Proteomes" id="UP000593571">
    <property type="component" value="Unassembled WGS sequence"/>
</dbReference>